<accession>A0A7X3LYC4</accession>
<evidence type="ECO:0000259" key="1">
    <source>
        <dbReference type="Pfam" id="PF00534"/>
    </source>
</evidence>
<dbReference type="InterPro" id="IPR028098">
    <property type="entry name" value="Glyco_trans_4-like_N"/>
</dbReference>
<dbReference type="EMBL" id="WUMV01000010">
    <property type="protein sequence ID" value="MXN67308.1"/>
    <property type="molecule type" value="Genomic_DNA"/>
</dbReference>
<name>A0A7X3LYC4_9HYPH</name>
<keyword evidence="4" id="KW-1185">Reference proteome</keyword>
<proteinExistence type="predicted"/>
<dbReference type="AlphaFoldDB" id="A0A7X3LYC4"/>
<dbReference type="Pfam" id="PF00534">
    <property type="entry name" value="Glycos_transf_1"/>
    <property type="match status" value="1"/>
</dbReference>
<organism evidence="3 4">
    <name type="scientific">Stappia sediminis</name>
    <dbReference type="NCBI Taxonomy" id="2692190"/>
    <lineage>
        <taxon>Bacteria</taxon>
        <taxon>Pseudomonadati</taxon>
        <taxon>Pseudomonadota</taxon>
        <taxon>Alphaproteobacteria</taxon>
        <taxon>Hyphomicrobiales</taxon>
        <taxon>Stappiaceae</taxon>
        <taxon>Stappia</taxon>
    </lineage>
</organism>
<dbReference type="Proteomes" id="UP000433101">
    <property type="component" value="Unassembled WGS sequence"/>
</dbReference>
<evidence type="ECO:0000313" key="3">
    <source>
        <dbReference type="EMBL" id="MXN67308.1"/>
    </source>
</evidence>
<dbReference type="GO" id="GO:0016757">
    <property type="term" value="F:glycosyltransferase activity"/>
    <property type="evidence" value="ECO:0007669"/>
    <property type="project" value="InterPro"/>
</dbReference>
<dbReference type="Gene3D" id="3.40.50.2000">
    <property type="entry name" value="Glycogen Phosphorylase B"/>
    <property type="match status" value="2"/>
</dbReference>
<keyword evidence="3" id="KW-0808">Transferase</keyword>
<evidence type="ECO:0000313" key="4">
    <source>
        <dbReference type="Proteomes" id="UP000433101"/>
    </source>
</evidence>
<evidence type="ECO:0000259" key="2">
    <source>
        <dbReference type="Pfam" id="PF13439"/>
    </source>
</evidence>
<protein>
    <submittedName>
        <fullName evidence="3">Glycosyltransferase</fullName>
    </submittedName>
</protein>
<gene>
    <name evidence="3" type="ORF">GR183_20560</name>
</gene>
<feature type="domain" description="Glycosyl transferase family 1" evidence="1">
    <location>
        <begin position="195"/>
        <end position="349"/>
    </location>
</feature>
<dbReference type="InterPro" id="IPR001296">
    <property type="entry name" value="Glyco_trans_1"/>
</dbReference>
<comment type="caution">
    <text evidence="3">The sequence shown here is derived from an EMBL/GenBank/DDBJ whole genome shotgun (WGS) entry which is preliminary data.</text>
</comment>
<dbReference type="SUPFAM" id="SSF53756">
    <property type="entry name" value="UDP-Glycosyltransferase/glycogen phosphorylase"/>
    <property type="match status" value="1"/>
</dbReference>
<feature type="domain" description="Glycosyltransferase subfamily 4-like N-terminal" evidence="2">
    <location>
        <begin position="16"/>
        <end position="188"/>
    </location>
</feature>
<dbReference type="RefSeq" id="WP_160777557.1">
    <property type="nucleotide sequence ID" value="NZ_WUMV01000010.1"/>
</dbReference>
<sequence>MSPAPLRIVHIVRAPIGGIFRHISDLALAQTRDGHHVGVVCDASSGGAFEERAIADLEPRLALGIRRYAMRRAVTPGDIRAAFGIYRHIRDLKPDILHGHGAKGGFFARGVGTIFRLRGRRVTRIYCPHGGSLHFDPARLDGRIYFWLEWLQQKMTDGVVFVSDYEYAAYETKVARPMVPARVVYNGLAPHEFAPVEADGDAADFLFIGMLRDLKGPDLFIRALHNLKVAHGMVPSAIIVGEGEDRPRYERMVAELGLQARVSFAGALPAREAFGKAHCVVVPSRAEAMPYIVLEAVAAEKPLIATRVGGVPEIFGRFSDQLVEPGDPAALTAAMGAAFAEPEKMRRLAVRLRKGLAESFNIDLMNDRITSLYLGVRNDTLGEMPPVGAGGRGIPHLTPSEMLARAGEPPSSGRFD</sequence>
<dbReference type="PANTHER" id="PTHR12526">
    <property type="entry name" value="GLYCOSYLTRANSFERASE"/>
    <property type="match status" value="1"/>
</dbReference>
<dbReference type="Pfam" id="PF13439">
    <property type="entry name" value="Glyco_transf_4"/>
    <property type="match status" value="1"/>
</dbReference>
<reference evidence="3 4" key="1">
    <citation type="submission" date="2019-12" db="EMBL/GenBank/DDBJ databases">
        <authorList>
            <person name="Li M."/>
        </authorList>
    </citation>
    <scope>NUCLEOTIDE SEQUENCE [LARGE SCALE GENOMIC DNA]</scope>
    <source>
        <strain evidence="3 4">GBMRC 2046</strain>
    </source>
</reference>